<name>A0ABY9CC50_VITVI</name>
<dbReference type="Proteomes" id="UP001227230">
    <property type="component" value="Chromosome 8"/>
</dbReference>
<protein>
    <submittedName>
        <fullName evidence="2">Uncharacterized protein</fullName>
    </submittedName>
</protein>
<feature type="transmembrane region" description="Helical" evidence="1">
    <location>
        <begin position="12"/>
        <end position="30"/>
    </location>
</feature>
<dbReference type="EMBL" id="CP126655">
    <property type="protein sequence ID" value="WJZ92334.1"/>
    <property type="molecule type" value="Genomic_DNA"/>
</dbReference>
<keyword evidence="1" id="KW-0472">Membrane</keyword>
<proteinExistence type="predicted"/>
<sequence length="73" mass="7897">MLDPCDAAWRRAGSVIAIHGVTAVVPFGAHLLIGKALLHVTVVTLQVFLATVPERGLRRHFGVVLQSGTPFRR</sequence>
<organism evidence="2 3">
    <name type="scientific">Vitis vinifera</name>
    <name type="common">Grape</name>
    <dbReference type="NCBI Taxonomy" id="29760"/>
    <lineage>
        <taxon>Eukaryota</taxon>
        <taxon>Viridiplantae</taxon>
        <taxon>Streptophyta</taxon>
        <taxon>Embryophyta</taxon>
        <taxon>Tracheophyta</taxon>
        <taxon>Spermatophyta</taxon>
        <taxon>Magnoliopsida</taxon>
        <taxon>eudicotyledons</taxon>
        <taxon>Gunneridae</taxon>
        <taxon>Pentapetalae</taxon>
        <taxon>rosids</taxon>
        <taxon>Vitales</taxon>
        <taxon>Vitaceae</taxon>
        <taxon>Viteae</taxon>
        <taxon>Vitis</taxon>
    </lineage>
</organism>
<keyword evidence="3" id="KW-1185">Reference proteome</keyword>
<keyword evidence="1" id="KW-0812">Transmembrane</keyword>
<evidence type="ECO:0000313" key="2">
    <source>
        <dbReference type="EMBL" id="WJZ92334.1"/>
    </source>
</evidence>
<keyword evidence="1" id="KW-1133">Transmembrane helix</keyword>
<gene>
    <name evidence="2" type="ORF">VitviT2T_011336</name>
</gene>
<evidence type="ECO:0000313" key="3">
    <source>
        <dbReference type="Proteomes" id="UP001227230"/>
    </source>
</evidence>
<accession>A0ABY9CC50</accession>
<evidence type="ECO:0000256" key="1">
    <source>
        <dbReference type="SAM" id="Phobius"/>
    </source>
</evidence>
<reference evidence="2 3" key="1">
    <citation type="journal article" date="2023" name="Hortic Res">
        <title>The complete reference genome for grapevine (Vitis vinifera L.) genetics and breeding.</title>
        <authorList>
            <person name="Shi X."/>
            <person name="Cao S."/>
            <person name="Wang X."/>
            <person name="Huang S."/>
            <person name="Wang Y."/>
            <person name="Liu Z."/>
            <person name="Liu W."/>
            <person name="Leng X."/>
            <person name="Peng Y."/>
            <person name="Wang N."/>
            <person name="Wang Y."/>
            <person name="Ma Z."/>
            <person name="Xu X."/>
            <person name="Zhang F."/>
            <person name="Xue H."/>
            <person name="Zhong H."/>
            <person name="Wang Y."/>
            <person name="Zhang K."/>
            <person name="Velt A."/>
            <person name="Avia K."/>
            <person name="Holtgrawe D."/>
            <person name="Grimplet J."/>
            <person name="Matus J.T."/>
            <person name="Ware D."/>
            <person name="Wu X."/>
            <person name="Wang H."/>
            <person name="Liu C."/>
            <person name="Fang Y."/>
            <person name="Rustenholz C."/>
            <person name="Cheng Z."/>
            <person name="Xiao H."/>
            <person name="Zhou Y."/>
        </authorList>
    </citation>
    <scope>NUCLEOTIDE SEQUENCE [LARGE SCALE GENOMIC DNA]</scope>
    <source>
        <strain evidence="3">cv. Pinot noir / PN40024</strain>
        <tissue evidence="2">Leaf</tissue>
    </source>
</reference>